<keyword evidence="4" id="KW-0028">Amino-acid biosynthesis</keyword>
<accession>A0ABV4NN30</accession>
<comment type="catalytic activity">
    <reaction evidence="4">
        <text>N-(5-phospho-beta-D-ribosyl)anthranilate + diphosphate = 5-phospho-alpha-D-ribose 1-diphosphate + anthranilate</text>
        <dbReference type="Rhea" id="RHEA:11768"/>
        <dbReference type="ChEBI" id="CHEBI:16567"/>
        <dbReference type="ChEBI" id="CHEBI:18277"/>
        <dbReference type="ChEBI" id="CHEBI:33019"/>
        <dbReference type="ChEBI" id="CHEBI:58017"/>
        <dbReference type="EC" id="2.4.2.18"/>
    </reaction>
</comment>
<dbReference type="Pfam" id="PF02885">
    <property type="entry name" value="Glycos_trans_3N"/>
    <property type="match status" value="1"/>
</dbReference>
<evidence type="ECO:0000256" key="1">
    <source>
        <dbReference type="ARBA" id="ARBA00022676"/>
    </source>
</evidence>
<dbReference type="Proteomes" id="UP001569414">
    <property type="component" value="Unassembled WGS sequence"/>
</dbReference>
<comment type="caution">
    <text evidence="4">Lacks conserved residue(s) required for the propagation of feature annotation.</text>
</comment>
<keyword evidence="1 4" id="KW-0328">Glycosyltransferase</keyword>
<evidence type="ECO:0000313" key="8">
    <source>
        <dbReference type="Proteomes" id="UP001569414"/>
    </source>
</evidence>
<dbReference type="SUPFAM" id="SSF47648">
    <property type="entry name" value="Nucleoside phosphorylase/phosphoribosyltransferase N-terminal domain"/>
    <property type="match status" value="1"/>
</dbReference>
<feature type="binding site" evidence="4">
    <location>
        <position position="112"/>
    </location>
    <ligand>
        <name>anthranilate</name>
        <dbReference type="ChEBI" id="CHEBI:16567"/>
        <label>1</label>
    </ligand>
</feature>
<keyword evidence="4" id="KW-0479">Metal-binding</keyword>
<evidence type="ECO:0000256" key="2">
    <source>
        <dbReference type="ARBA" id="ARBA00022679"/>
    </source>
</evidence>
<comment type="function">
    <text evidence="4">Catalyzes the transfer of the phosphoribosyl group of 5-phosphorylribose-1-pyrophosphate (PRPP) to anthranilate to yield N-(5'-phosphoribosyl)-anthranilate (PRA).</text>
</comment>
<evidence type="ECO:0000256" key="3">
    <source>
        <dbReference type="ARBA" id="ARBA00022822"/>
    </source>
</evidence>
<feature type="binding site" evidence="4">
    <location>
        <position position="81"/>
    </location>
    <ligand>
        <name>anthranilate</name>
        <dbReference type="ChEBI" id="CHEBI:16567"/>
        <label>1</label>
    </ligand>
</feature>
<keyword evidence="4" id="KW-0057">Aromatic amino acid biosynthesis</keyword>
<comment type="caution">
    <text evidence="7">The sequence shown here is derived from an EMBL/GenBank/DDBJ whole genome shotgun (WGS) entry which is preliminary data.</text>
</comment>
<dbReference type="HAMAP" id="MF_00211">
    <property type="entry name" value="TrpD"/>
    <property type="match status" value="1"/>
</dbReference>
<dbReference type="PANTHER" id="PTHR43285">
    <property type="entry name" value="ANTHRANILATE PHOSPHORIBOSYLTRANSFERASE"/>
    <property type="match status" value="1"/>
</dbReference>
<name>A0ABV4NN30_9GAMM</name>
<organism evidence="7 8">
    <name type="scientific">Microbulbifer echini</name>
    <dbReference type="NCBI Taxonomy" id="1529067"/>
    <lineage>
        <taxon>Bacteria</taxon>
        <taxon>Pseudomonadati</taxon>
        <taxon>Pseudomonadota</taxon>
        <taxon>Gammaproteobacteria</taxon>
        <taxon>Cellvibrionales</taxon>
        <taxon>Microbulbiferaceae</taxon>
        <taxon>Microbulbifer</taxon>
    </lineage>
</organism>
<reference evidence="7 8" key="1">
    <citation type="submission" date="2024-08" db="EMBL/GenBank/DDBJ databases">
        <authorList>
            <person name="Ishaq N."/>
        </authorList>
    </citation>
    <scope>NUCLEOTIDE SEQUENCE [LARGE SCALE GENOMIC DNA]</scope>
    <source>
        <strain evidence="7 8">JCM 30400</strain>
    </source>
</reference>
<comment type="subunit">
    <text evidence="4">Homodimer.</text>
</comment>
<dbReference type="EC" id="2.4.2.18" evidence="4"/>
<dbReference type="EMBL" id="JBGMEL010000009">
    <property type="protein sequence ID" value="MFA0790947.1"/>
    <property type="molecule type" value="Genomic_DNA"/>
</dbReference>
<dbReference type="GO" id="GO:0004048">
    <property type="term" value="F:anthranilate phosphoribosyltransferase activity"/>
    <property type="evidence" value="ECO:0007669"/>
    <property type="project" value="UniProtKB-EC"/>
</dbReference>
<feature type="binding site" evidence="4">
    <location>
        <position position="81"/>
    </location>
    <ligand>
        <name>5-phospho-alpha-D-ribose 1-diphosphate</name>
        <dbReference type="ChEBI" id="CHEBI:58017"/>
    </ligand>
</feature>
<dbReference type="RefSeq" id="WP_371843508.1">
    <property type="nucleotide sequence ID" value="NZ_JBGMEL010000009.1"/>
</dbReference>
<dbReference type="InterPro" id="IPR035902">
    <property type="entry name" value="Nuc_phospho_transferase"/>
</dbReference>
<feature type="binding site" evidence="4">
    <location>
        <begin position="84"/>
        <end position="85"/>
    </location>
    <ligand>
        <name>5-phospho-alpha-D-ribose 1-diphosphate</name>
        <dbReference type="ChEBI" id="CHEBI:58017"/>
    </ligand>
</feature>
<dbReference type="SUPFAM" id="SSF52418">
    <property type="entry name" value="Nucleoside phosphorylase/phosphoribosyltransferase catalytic domain"/>
    <property type="match status" value="1"/>
</dbReference>
<comment type="cofactor">
    <cofactor evidence="4">
        <name>Mg(2+)</name>
        <dbReference type="ChEBI" id="CHEBI:18420"/>
    </cofactor>
    <text evidence="4">Binds 2 magnesium ions per monomer.</text>
</comment>
<evidence type="ECO:0000259" key="6">
    <source>
        <dbReference type="Pfam" id="PF02885"/>
    </source>
</evidence>
<proteinExistence type="inferred from homology"/>
<evidence type="ECO:0000256" key="4">
    <source>
        <dbReference type="HAMAP-Rule" id="MF_00211"/>
    </source>
</evidence>
<sequence>MNIQQAIAKLVDGEHLTREEMRETVGQIMRGETQEAQIGALLIALRIRGETVEEIVGAVETMRALATKVELNLDNTVDIVGTGGDGANLFNVSSASSFVAAAAGARVAKHGNRSVSSSSGSADLLERAGVYLDLSPEQMARCVETIGIGFMFAPSFHSAVRHVGPARKALGLRTIFNLLGPMTNPAGVKHKVIGVYEKRYCRLLAEVLQRLGSEHVLVLHSDDGLDEASIAADTFAVELKDGAISEFVLRPEDFSLQRRELDGLIVSGAAESLSLIRDALGKRETEAGQKAADIIALNAGLAIYVSGTATTAEQGVAMAQDAIDSGLAAEKINDLAAFTSAFRPEEVKS</sequence>
<dbReference type="InterPro" id="IPR017459">
    <property type="entry name" value="Glycosyl_Trfase_fam3_N_dom"/>
</dbReference>
<keyword evidence="4" id="KW-0460">Magnesium</keyword>
<dbReference type="NCBIfam" id="TIGR01245">
    <property type="entry name" value="trpD"/>
    <property type="match status" value="1"/>
</dbReference>
<feature type="binding site" evidence="4">
    <location>
        <position position="226"/>
    </location>
    <ligand>
        <name>Mg(2+)</name>
        <dbReference type="ChEBI" id="CHEBI:18420"/>
        <label>2</label>
    </ligand>
</feature>
<feature type="domain" description="Glycosyl transferase family 3" evidence="5">
    <location>
        <begin position="74"/>
        <end position="328"/>
    </location>
</feature>
<dbReference type="Gene3D" id="1.20.970.10">
    <property type="entry name" value="Transferase, Pyrimidine Nucleoside Phosphorylase, Chain C"/>
    <property type="match status" value="1"/>
</dbReference>
<protein>
    <recommendedName>
        <fullName evidence="4">Anthranilate phosphoribosyltransferase</fullName>
        <ecNumber evidence="4">2.4.2.18</ecNumber>
    </recommendedName>
</protein>
<dbReference type="InterPro" id="IPR005940">
    <property type="entry name" value="Anthranilate_Pribosyl_Tfrase"/>
</dbReference>
<dbReference type="PANTHER" id="PTHR43285:SF2">
    <property type="entry name" value="ANTHRANILATE PHOSPHORIBOSYLTRANSFERASE"/>
    <property type="match status" value="1"/>
</dbReference>
<keyword evidence="3 4" id="KW-0822">Tryptophan biosynthesis</keyword>
<keyword evidence="8" id="KW-1185">Reference proteome</keyword>
<feature type="domain" description="Glycosyl transferase family 3 N-terminal" evidence="6">
    <location>
        <begin position="4"/>
        <end position="66"/>
    </location>
</feature>
<gene>
    <name evidence="4 7" type="primary">trpD</name>
    <name evidence="7" type="ORF">ACCI51_10360</name>
</gene>
<feature type="binding site" evidence="4">
    <location>
        <begin position="91"/>
        <end position="94"/>
    </location>
    <ligand>
        <name>5-phospho-alpha-D-ribose 1-diphosphate</name>
        <dbReference type="ChEBI" id="CHEBI:58017"/>
    </ligand>
</feature>
<dbReference type="InterPro" id="IPR000312">
    <property type="entry name" value="Glycosyl_Trfase_fam3"/>
</dbReference>
<dbReference type="InterPro" id="IPR036320">
    <property type="entry name" value="Glycosyl_Trfase_fam3_N_dom_sf"/>
</dbReference>
<feature type="binding site" evidence="4">
    <location>
        <position position="93"/>
    </location>
    <ligand>
        <name>Mg(2+)</name>
        <dbReference type="ChEBI" id="CHEBI:18420"/>
        <label>1</label>
    </ligand>
</feature>
<evidence type="ECO:0000313" key="7">
    <source>
        <dbReference type="EMBL" id="MFA0790947.1"/>
    </source>
</evidence>
<feature type="binding site" evidence="4">
    <location>
        <position position="227"/>
    </location>
    <ligand>
        <name>Mg(2+)</name>
        <dbReference type="ChEBI" id="CHEBI:18420"/>
        <label>2</label>
    </ligand>
</feature>
<keyword evidence="2 4" id="KW-0808">Transferase</keyword>
<feature type="binding site" evidence="4">
    <location>
        <position position="121"/>
    </location>
    <ligand>
        <name>5-phospho-alpha-D-ribose 1-diphosphate</name>
        <dbReference type="ChEBI" id="CHEBI:58017"/>
    </ligand>
</feature>
<feature type="binding site" evidence="4">
    <location>
        <begin position="109"/>
        <end position="117"/>
    </location>
    <ligand>
        <name>5-phospho-alpha-D-ribose 1-diphosphate</name>
        <dbReference type="ChEBI" id="CHEBI:58017"/>
    </ligand>
</feature>
<dbReference type="Pfam" id="PF00591">
    <property type="entry name" value="Glycos_transf_3"/>
    <property type="match status" value="1"/>
</dbReference>
<feature type="binding site" evidence="4">
    <location>
        <position position="167"/>
    </location>
    <ligand>
        <name>anthranilate</name>
        <dbReference type="ChEBI" id="CHEBI:16567"/>
        <label>2</label>
    </ligand>
</feature>
<feature type="binding site" evidence="4">
    <location>
        <position position="227"/>
    </location>
    <ligand>
        <name>Mg(2+)</name>
        <dbReference type="ChEBI" id="CHEBI:18420"/>
        <label>1</label>
    </ligand>
</feature>
<dbReference type="Gene3D" id="3.40.1030.10">
    <property type="entry name" value="Nucleoside phosphorylase/phosphoribosyltransferase catalytic domain"/>
    <property type="match status" value="1"/>
</dbReference>
<comment type="pathway">
    <text evidence="4">Amino-acid biosynthesis; L-tryptophan biosynthesis; L-tryptophan from chorismate: step 2/5.</text>
</comment>
<evidence type="ECO:0000259" key="5">
    <source>
        <dbReference type="Pfam" id="PF00591"/>
    </source>
</evidence>
<comment type="similarity">
    <text evidence="4">Belongs to the anthranilate phosphoribosyltransferase family.</text>
</comment>